<reference evidence="2" key="1">
    <citation type="journal article" date="2017" name="Cell">
        <title>Insights into land plant evolution garnered from the Marchantia polymorpha genome.</title>
        <authorList>
            <person name="Bowman J.L."/>
            <person name="Kohchi T."/>
            <person name="Yamato K.T."/>
            <person name="Jenkins J."/>
            <person name="Shu S."/>
            <person name="Ishizaki K."/>
            <person name="Yamaoka S."/>
            <person name="Nishihama R."/>
            <person name="Nakamura Y."/>
            <person name="Berger F."/>
            <person name="Adam C."/>
            <person name="Aki S.S."/>
            <person name="Althoff F."/>
            <person name="Araki T."/>
            <person name="Arteaga-Vazquez M.A."/>
            <person name="Balasubrmanian S."/>
            <person name="Barry K."/>
            <person name="Bauer D."/>
            <person name="Boehm C.R."/>
            <person name="Briginshaw L."/>
            <person name="Caballero-Perez J."/>
            <person name="Catarino B."/>
            <person name="Chen F."/>
            <person name="Chiyoda S."/>
            <person name="Chovatia M."/>
            <person name="Davies K.M."/>
            <person name="Delmans M."/>
            <person name="Demura T."/>
            <person name="Dierschke T."/>
            <person name="Dolan L."/>
            <person name="Dorantes-Acosta A.E."/>
            <person name="Eklund D.M."/>
            <person name="Florent S.N."/>
            <person name="Flores-Sandoval E."/>
            <person name="Fujiyama A."/>
            <person name="Fukuzawa H."/>
            <person name="Galik B."/>
            <person name="Grimanelli D."/>
            <person name="Grimwood J."/>
            <person name="Grossniklaus U."/>
            <person name="Hamada T."/>
            <person name="Haseloff J."/>
            <person name="Hetherington A.J."/>
            <person name="Higo A."/>
            <person name="Hirakawa Y."/>
            <person name="Hundley H.N."/>
            <person name="Ikeda Y."/>
            <person name="Inoue K."/>
            <person name="Inoue S.I."/>
            <person name="Ishida S."/>
            <person name="Jia Q."/>
            <person name="Kakita M."/>
            <person name="Kanazawa T."/>
            <person name="Kawai Y."/>
            <person name="Kawashima T."/>
            <person name="Kennedy M."/>
            <person name="Kinose K."/>
            <person name="Kinoshita T."/>
            <person name="Kohara Y."/>
            <person name="Koide E."/>
            <person name="Komatsu K."/>
            <person name="Kopischke S."/>
            <person name="Kubo M."/>
            <person name="Kyozuka J."/>
            <person name="Lagercrantz U."/>
            <person name="Lin S.S."/>
            <person name="Lindquist E."/>
            <person name="Lipzen A.M."/>
            <person name="Lu C.W."/>
            <person name="De Luna E."/>
            <person name="Martienssen R.A."/>
            <person name="Minamino N."/>
            <person name="Mizutani M."/>
            <person name="Mizutani M."/>
            <person name="Mochizuki N."/>
            <person name="Monte I."/>
            <person name="Mosher R."/>
            <person name="Nagasaki H."/>
            <person name="Nakagami H."/>
            <person name="Naramoto S."/>
            <person name="Nishitani K."/>
            <person name="Ohtani M."/>
            <person name="Okamoto T."/>
            <person name="Okumura M."/>
            <person name="Phillips J."/>
            <person name="Pollak B."/>
            <person name="Reinders A."/>
            <person name="Rovekamp M."/>
            <person name="Sano R."/>
            <person name="Sawa S."/>
            <person name="Schmid M.W."/>
            <person name="Shirakawa M."/>
            <person name="Solano R."/>
            <person name="Spunde A."/>
            <person name="Suetsugu N."/>
            <person name="Sugano S."/>
            <person name="Sugiyama A."/>
            <person name="Sun R."/>
            <person name="Suzuki Y."/>
            <person name="Takenaka M."/>
            <person name="Takezawa D."/>
            <person name="Tomogane H."/>
            <person name="Tsuzuki M."/>
            <person name="Ueda T."/>
            <person name="Umeda M."/>
            <person name="Ward J.M."/>
            <person name="Watanabe Y."/>
            <person name="Yazaki K."/>
            <person name="Yokoyama R."/>
            <person name="Yoshitake Y."/>
            <person name="Yotsui I."/>
            <person name="Zachgo S."/>
            <person name="Schmutz J."/>
        </authorList>
    </citation>
    <scope>NUCLEOTIDE SEQUENCE [LARGE SCALE GENOMIC DNA]</scope>
    <source>
        <strain evidence="2">Tak-1</strain>
    </source>
</reference>
<keyword evidence="2" id="KW-1185">Reference proteome</keyword>
<dbReference type="Proteomes" id="UP000244005">
    <property type="component" value="Unassembled WGS sequence"/>
</dbReference>
<proteinExistence type="predicted"/>
<dbReference type="AlphaFoldDB" id="A0A2R6W717"/>
<accession>A0A2R6W717</accession>
<protein>
    <submittedName>
        <fullName evidence="1">Uncharacterized protein</fullName>
    </submittedName>
</protein>
<organism evidence="1 2">
    <name type="scientific">Marchantia polymorpha</name>
    <name type="common">Common liverwort</name>
    <name type="synonym">Marchantia aquatica</name>
    <dbReference type="NCBI Taxonomy" id="3197"/>
    <lineage>
        <taxon>Eukaryota</taxon>
        <taxon>Viridiplantae</taxon>
        <taxon>Streptophyta</taxon>
        <taxon>Embryophyta</taxon>
        <taxon>Marchantiophyta</taxon>
        <taxon>Marchantiopsida</taxon>
        <taxon>Marchantiidae</taxon>
        <taxon>Marchantiales</taxon>
        <taxon>Marchantiaceae</taxon>
        <taxon>Marchantia</taxon>
    </lineage>
</organism>
<dbReference type="Gramene" id="Mp2g18630.1">
    <property type="protein sequence ID" value="Mp2g18630.1.cds"/>
    <property type="gene ID" value="Mp2g18630"/>
</dbReference>
<dbReference type="EMBL" id="KZ772809">
    <property type="protein sequence ID" value="PTQ29650.1"/>
    <property type="molecule type" value="Genomic_DNA"/>
</dbReference>
<gene>
    <name evidence="1" type="ORF">MARPO_0137s0018</name>
</gene>
<evidence type="ECO:0000313" key="1">
    <source>
        <dbReference type="EMBL" id="PTQ29650.1"/>
    </source>
</evidence>
<name>A0A2R6W717_MARPO</name>
<evidence type="ECO:0000313" key="2">
    <source>
        <dbReference type="Proteomes" id="UP000244005"/>
    </source>
</evidence>
<sequence>MKACASRLVRATRVARLERQVMQGCCSSRGSWADDRLSGYGARHPETRRSRLKAGLHTRRYALVDGSRQDLADWKVFYPLFSHERRAIDRLSRLSRDSENVRSKQAASQCICASER</sequence>